<dbReference type="RefSeq" id="XP_020116028.1">
    <property type="nucleotide sequence ID" value="XM_020263914.1"/>
</dbReference>
<evidence type="ECO:0000256" key="4">
    <source>
        <dbReference type="ARBA" id="ARBA00023136"/>
    </source>
</evidence>
<dbReference type="AlphaFoldDB" id="A0A225AR23"/>
<protein>
    <recommendedName>
        <fullName evidence="6">Major facilitator superfamily (MFS) profile domain-containing protein</fullName>
    </recommendedName>
</protein>
<dbReference type="GO" id="GO:0022857">
    <property type="term" value="F:transmembrane transporter activity"/>
    <property type="evidence" value="ECO:0007669"/>
    <property type="project" value="InterPro"/>
</dbReference>
<dbReference type="PANTHER" id="PTHR23502:SF47">
    <property type="entry name" value="MAJOR FACILITATOR SUPERFAMILY (MFS) PROFILE DOMAIN-CONTAINING PROTEIN-RELATED"/>
    <property type="match status" value="1"/>
</dbReference>
<dbReference type="Pfam" id="PF07690">
    <property type="entry name" value="MFS_1"/>
    <property type="match status" value="1"/>
</dbReference>
<dbReference type="PROSITE" id="PS50850">
    <property type="entry name" value="MFS"/>
    <property type="match status" value="1"/>
</dbReference>
<dbReference type="GO" id="GO:0005886">
    <property type="term" value="C:plasma membrane"/>
    <property type="evidence" value="ECO:0007669"/>
    <property type="project" value="TreeGrafter"/>
</dbReference>
<organism evidence="7 8">
    <name type="scientific">Talaromyces atroroseus</name>
    <dbReference type="NCBI Taxonomy" id="1441469"/>
    <lineage>
        <taxon>Eukaryota</taxon>
        <taxon>Fungi</taxon>
        <taxon>Dikarya</taxon>
        <taxon>Ascomycota</taxon>
        <taxon>Pezizomycotina</taxon>
        <taxon>Eurotiomycetes</taxon>
        <taxon>Eurotiomycetidae</taxon>
        <taxon>Eurotiales</taxon>
        <taxon>Trichocomaceae</taxon>
        <taxon>Talaromyces</taxon>
        <taxon>Talaromyces sect. Trachyspermi</taxon>
    </lineage>
</organism>
<feature type="transmembrane region" description="Helical" evidence="5">
    <location>
        <begin position="416"/>
        <end position="437"/>
    </location>
</feature>
<dbReference type="InterPro" id="IPR011701">
    <property type="entry name" value="MFS"/>
</dbReference>
<dbReference type="Proteomes" id="UP000214365">
    <property type="component" value="Unassembled WGS sequence"/>
</dbReference>
<dbReference type="Gene3D" id="1.20.1250.20">
    <property type="entry name" value="MFS general substrate transporter like domains"/>
    <property type="match status" value="1"/>
</dbReference>
<feature type="transmembrane region" description="Helical" evidence="5">
    <location>
        <begin position="226"/>
        <end position="245"/>
    </location>
</feature>
<dbReference type="InterPro" id="IPR036259">
    <property type="entry name" value="MFS_trans_sf"/>
</dbReference>
<reference evidence="7 8" key="1">
    <citation type="submission" date="2015-06" db="EMBL/GenBank/DDBJ databases">
        <title>Talaromyces atroroseus IBT 11181 draft genome.</title>
        <authorList>
            <person name="Rasmussen K.B."/>
            <person name="Rasmussen S."/>
            <person name="Petersen B."/>
            <person name="Sicheritz-Ponten T."/>
            <person name="Mortensen U.H."/>
            <person name="Thrane U."/>
        </authorList>
    </citation>
    <scope>NUCLEOTIDE SEQUENCE [LARGE SCALE GENOMIC DNA]</scope>
    <source>
        <strain evidence="7 8">IBT 11181</strain>
    </source>
</reference>
<name>A0A225AR23_TALAT</name>
<dbReference type="InterPro" id="IPR020846">
    <property type="entry name" value="MFS_dom"/>
</dbReference>
<feature type="transmembrane region" description="Helical" evidence="5">
    <location>
        <begin position="383"/>
        <end position="404"/>
    </location>
</feature>
<feature type="domain" description="Major facilitator superfamily (MFS) profile" evidence="6">
    <location>
        <begin position="62"/>
        <end position="502"/>
    </location>
</feature>
<evidence type="ECO:0000256" key="5">
    <source>
        <dbReference type="SAM" id="Phobius"/>
    </source>
</evidence>
<dbReference type="STRING" id="1441469.A0A225AR23"/>
<keyword evidence="2 5" id="KW-0812">Transmembrane</keyword>
<dbReference type="SUPFAM" id="SSF103473">
    <property type="entry name" value="MFS general substrate transporter"/>
    <property type="match status" value="1"/>
</dbReference>
<evidence type="ECO:0000313" key="8">
    <source>
        <dbReference type="Proteomes" id="UP000214365"/>
    </source>
</evidence>
<evidence type="ECO:0000256" key="3">
    <source>
        <dbReference type="ARBA" id="ARBA00022989"/>
    </source>
</evidence>
<keyword evidence="8" id="KW-1185">Reference proteome</keyword>
<feature type="transmembrane region" description="Helical" evidence="5">
    <location>
        <begin position="160"/>
        <end position="181"/>
    </location>
</feature>
<evidence type="ECO:0000256" key="2">
    <source>
        <dbReference type="ARBA" id="ARBA00022692"/>
    </source>
</evidence>
<keyword evidence="3 5" id="KW-1133">Transmembrane helix</keyword>
<dbReference type="GeneID" id="31008560"/>
<accession>A0A225AR23</accession>
<feature type="transmembrane region" description="Helical" evidence="5">
    <location>
        <begin position="341"/>
        <end position="362"/>
    </location>
</feature>
<evidence type="ECO:0000259" key="6">
    <source>
        <dbReference type="PROSITE" id="PS50850"/>
    </source>
</evidence>
<dbReference type="OrthoDB" id="3936150at2759"/>
<sequence>MATLLQRRRLKQTLQQQLDSTNGDLKALPCVLASETQTYNGREYTIVQWDGPDDPQNPRNWPSSRKWFATFLVALLAGLVGACAPIDSPIFPQAAKQFGVSEVSESLSVGIFLIGFGFGALIAGPVSEVLGRSVTYLSNVFSMCIWIMAAALAPNFGAQMVFRFLAGLSGASPLVCAGGTISDMFTPLEKTYTFAFFSLGGFAGPALGPVMSAWVPDSPYLHTWRWSEWIALLFSGVVFFLLLAFQPETFEPVLLEWKAESLRKLTGNDSYRALHEVEGVSIGQRLQVALGRPFVLAWHEPIIQVATLYLTVNYIILFTFFDGYTTIFQDTYDLSTGMTYTLFVGIAVGFITAGIYMPLVYSKTCKAARAAEAEGRKSFDPEVRLWFGMLGAPAVPISLFWMAWTAYPSISIWSPLIASVLFGHGFITIFITVYMYLIDSYQAYAASGLTFITLVRYVASGGMVVVGIPFYNNMGTHWTITILACISLLLTPMPYVFYKFGHRIRMRSPYASNKKILA</sequence>
<comment type="caution">
    <text evidence="7">The sequence shown here is derived from an EMBL/GenBank/DDBJ whole genome shotgun (WGS) entry which is preliminary data.</text>
</comment>
<feature type="transmembrane region" description="Helical" evidence="5">
    <location>
        <begin position="449"/>
        <end position="471"/>
    </location>
</feature>
<feature type="transmembrane region" description="Helical" evidence="5">
    <location>
        <begin position="302"/>
        <end position="321"/>
    </location>
</feature>
<gene>
    <name evidence="7" type="ORF">UA08_08804</name>
</gene>
<evidence type="ECO:0000256" key="1">
    <source>
        <dbReference type="ARBA" id="ARBA00004141"/>
    </source>
</evidence>
<keyword evidence="4 5" id="KW-0472">Membrane</keyword>
<dbReference type="CDD" id="cd17323">
    <property type="entry name" value="MFS_Tpo1_MDR_like"/>
    <property type="match status" value="1"/>
</dbReference>
<dbReference type="PANTHER" id="PTHR23502">
    <property type="entry name" value="MAJOR FACILITATOR SUPERFAMILY"/>
    <property type="match status" value="1"/>
</dbReference>
<feature type="transmembrane region" description="Helical" evidence="5">
    <location>
        <begin position="193"/>
        <end position="214"/>
    </location>
</feature>
<evidence type="ECO:0000313" key="7">
    <source>
        <dbReference type="EMBL" id="OKL55907.1"/>
    </source>
</evidence>
<feature type="transmembrane region" description="Helical" evidence="5">
    <location>
        <begin position="107"/>
        <end position="124"/>
    </location>
</feature>
<comment type="subcellular location">
    <subcellularLocation>
        <location evidence="1">Membrane</location>
        <topology evidence="1">Multi-pass membrane protein</topology>
    </subcellularLocation>
</comment>
<feature type="transmembrane region" description="Helical" evidence="5">
    <location>
        <begin position="477"/>
        <end position="498"/>
    </location>
</feature>
<feature type="transmembrane region" description="Helical" evidence="5">
    <location>
        <begin position="67"/>
        <end position="87"/>
    </location>
</feature>
<feature type="transmembrane region" description="Helical" evidence="5">
    <location>
        <begin position="136"/>
        <end position="154"/>
    </location>
</feature>
<dbReference type="EMBL" id="LFMY01000017">
    <property type="protein sequence ID" value="OKL55907.1"/>
    <property type="molecule type" value="Genomic_DNA"/>
</dbReference>
<proteinExistence type="predicted"/>